<feature type="coiled-coil region" evidence="1">
    <location>
        <begin position="220"/>
        <end position="254"/>
    </location>
</feature>
<dbReference type="Proteomes" id="UP001157006">
    <property type="component" value="Chromosome 1L"/>
</dbReference>
<proteinExistence type="predicted"/>
<evidence type="ECO:0000313" key="3">
    <source>
        <dbReference type="EMBL" id="CAI8585601.1"/>
    </source>
</evidence>
<accession>A0AAV0YIF1</accession>
<keyword evidence="4" id="KW-1185">Reference proteome</keyword>
<dbReference type="PANTHER" id="PTHR35689:SF1">
    <property type="entry name" value="EARLY ENDOSOME ANTIGEN"/>
    <property type="match status" value="1"/>
</dbReference>
<dbReference type="AlphaFoldDB" id="A0AAV0YIF1"/>
<evidence type="ECO:0000256" key="1">
    <source>
        <dbReference type="SAM" id="Coils"/>
    </source>
</evidence>
<name>A0AAV0YIF1_VICFA</name>
<protein>
    <submittedName>
        <fullName evidence="3">Uncharacterized protein</fullName>
    </submittedName>
</protein>
<keyword evidence="1" id="KW-0175">Coiled coil</keyword>
<gene>
    <name evidence="3" type="ORF">VFH_I214480</name>
</gene>
<feature type="coiled-coil region" evidence="1">
    <location>
        <begin position="116"/>
        <end position="150"/>
    </location>
</feature>
<sequence>MSLPPEIDDFIKQCIDHSLGLPISPQTLDIMLRALKDSDQFLRHQNASLLDKLKEKDELIEQTKYEACLSAVAIKKFVEENQKLAVECENLVEYCLKLEKEFVLYENDREALIEFQNEAEERGREAYLRIEELERDIIVYQMKIKECQEENESVDSSSTCMLEEESLLDSLLATVTTKDDSSTYEFLVANNENEHCKKLLSMWSGLRQSTQRILSLVAEVMSLEKDKEHLRINLDRAEEEGKLLFVENSKLEKENKRLMMKLSHSASAKSSKRKSSPKTSSPMRKKIDFDDLDSVSSRQPFSPLHSNSLDCRQGCLDLMTDFDDLSK</sequence>
<dbReference type="EMBL" id="OX451736">
    <property type="protein sequence ID" value="CAI8585601.1"/>
    <property type="molecule type" value="Genomic_DNA"/>
</dbReference>
<organism evidence="3 4">
    <name type="scientific">Vicia faba</name>
    <name type="common">Broad bean</name>
    <name type="synonym">Faba vulgaris</name>
    <dbReference type="NCBI Taxonomy" id="3906"/>
    <lineage>
        <taxon>Eukaryota</taxon>
        <taxon>Viridiplantae</taxon>
        <taxon>Streptophyta</taxon>
        <taxon>Embryophyta</taxon>
        <taxon>Tracheophyta</taxon>
        <taxon>Spermatophyta</taxon>
        <taxon>Magnoliopsida</taxon>
        <taxon>eudicotyledons</taxon>
        <taxon>Gunneridae</taxon>
        <taxon>Pentapetalae</taxon>
        <taxon>rosids</taxon>
        <taxon>fabids</taxon>
        <taxon>Fabales</taxon>
        <taxon>Fabaceae</taxon>
        <taxon>Papilionoideae</taxon>
        <taxon>50 kb inversion clade</taxon>
        <taxon>NPAAA clade</taxon>
        <taxon>Hologalegina</taxon>
        <taxon>IRL clade</taxon>
        <taxon>Fabeae</taxon>
        <taxon>Vicia</taxon>
    </lineage>
</organism>
<evidence type="ECO:0000256" key="2">
    <source>
        <dbReference type="SAM" id="MobiDB-lite"/>
    </source>
</evidence>
<feature type="compositionally biased region" description="Polar residues" evidence="2">
    <location>
        <begin position="294"/>
        <end position="307"/>
    </location>
</feature>
<feature type="region of interest" description="Disordered" evidence="2">
    <location>
        <begin position="261"/>
        <end position="307"/>
    </location>
</feature>
<evidence type="ECO:0000313" key="4">
    <source>
        <dbReference type="Proteomes" id="UP001157006"/>
    </source>
</evidence>
<dbReference type="PANTHER" id="PTHR35689">
    <property type="entry name" value="EARLY ENDOSOME ANTIGEN"/>
    <property type="match status" value="1"/>
</dbReference>
<reference evidence="3 4" key="1">
    <citation type="submission" date="2023-01" db="EMBL/GenBank/DDBJ databases">
        <authorList>
            <person name="Kreplak J."/>
        </authorList>
    </citation>
    <scope>NUCLEOTIDE SEQUENCE [LARGE SCALE GENOMIC DNA]</scope>
</reference>